<keyword evidence="1" id="KW-0732">Signal</keyword>
<gene>
    <name evidence="2" type="ORF">CEG14_11675</name>
</gene>
<evidence type="ECO:0000313" key="3">
    <source>
        <dbReference type="Proteomes" id="UP000217005"/>
    </source>
</evidence>
<feature type="chain" id="PRO_5012695280" evidence="1">
    <location>
        <begin position="18"/>
        <end position="406"/>
    </location>
</feature>
<dbReference type="Pfam" id="PF05159">
    <property type="entry name" value="Capsule_synth"/>
    <property type="match status" value="1"/>
</dbReference>
<dbReference type="AlphaFoldDB" id="A0A261SE72"/>
<evidence type="ECO:0000313" key="2">
    <source>
        <dbReference type="EMBL" id="OZI35714.1"/>
    </source>
</evidence>
<dbReference type="CDD" id="cd16441">
    <property type="entry name" value="beta_Kdo_transferase_KpsS"/>
    <property type="match status" value="1"/>
</dbReference>
<feature type="signal peptide" evidence="1">
    <location>
        <begin position="1"/>
        <end position="17"/>
    </location>
</feature>
<dbReference type="GO" id="GO:0000271">
    <property type="term" value="P:polysaccharide biosynthetic process"/>
    <property type="evidence" value="ECO:0007669"/>
    <property type="project" value="InterPro"/>
</dbReference>
<dbReference type="EMBL" id="NEVL01000003">
    <property type="protein sequence ID" value="OZI35714.1"/>
    <property type="molecule type" value="Genomic_DNA"/>
</dbReference>
<evidence type="ECO:0000256" key="1">
    <source>
        <dbReference type="SAM" id="SignalP"/>
    </source>
</evidence>
<reference evidence="2 3" key="1">
    <citation type="submission" date="2017-05" db="EMBL/GenBank/DDBJ databases">
        <title>Complete and WGS of Bordetella genogroups.</title>
        <authorList>
            <person name="Spilker T."/>
            <person name="LiPuma J."/>
        </authorList>
    </citation>
    <scope>NUCLEOTIDE SEQUENCE [LARGE SCALE GENOMIC DNA]</scope>
    <source>
        <strain evidence="2 3">AU17610</strain>
    </source>
</reference>
<dbReference type="OrthoDB" id="9794206at2"/>
<protein>
    <submittedName>
        <fullName evidence="2">Capsule biosynthesis protein CapA</fullName>
    </submittedName>
</protein>
<dbReference type="Proteomes" id="UP000217005">
    <property type="component" value="Unassembled WGS sequence"/>
</dbReference>
<organism evidence="2 3">
    <name type="scientific">Bordetella genomosp. 1</name>
    <dbReference type="NCBI Taxonomy" id="1395607"/>
    <lineage>
        <taxon>Bacteria</taxon>
        <taxon>Pseudomonadati</taxon>
        <taxon>Pseudomonadota</taxon>
        <taxon>Betaproteobacteria</taxon>
        <taxon>Burkholderiales</taxon>
        <taxon>Alcaligenaceae</taxon>
        <taxon>Bordetella</taxon>
    </lineage>
</organism>
<comment type="caution">
    <text evidence="2">The sequence shown here is derived from an EMBL/GenBank/DDBJ whole genome shotgun (WGS) entry which is preliminary data.</text>
</comment>
<dbReference type="InterPro" id="IPR007833">
    <property type="entry name" value="Capsule_polysaccharide_synth"/>
</dbReference>
<sequence>MHASFLFLQGVCSPFFACLALALRQAGHKVAKVNYTVGDQAYWRGGNAVSYRGRAEDSAAFYERQFERSQATDVVLFGDRRPIHRPAVARARERGLRVHVFEEGYFRPHWVTLERGGVNAHSALPRDPAWYLEAAGRAGAEPARAFAAPFWLRAWHDVAYHSFSAWNPIFYPRYRTHAPYGAAREYGAYVRRAFSLRRKVQEDAHTVAVLAQGRQPYFLLPLQLESDAQIRDHSRYGSMRELVDEVMRSFAQHAPAEALLVVKNHPLDPGFADHGAMVAERAAHYGLRERVRYLESGHLPTVLRHARGVVTVNSTVGTAALDHGCPTLALATPIYALPGLTWQHGLDAFWRDAAPPDAVLYRAFRSIVIHTTQINGGFYSTQGIRLAVRNAVARMTRPRSPLEALL</sequence>
<name>A0A261SE72_9BORD</name>
<accession>A0A261SE72</accession>
<dbReference type="RefSeq" id="WP_094826523.1">
    <property type="nucleotide sequence ID" value="NZ_NEVL01000003.1"/>
</dbReference>
<proteinExistence type="predicted"/>
<dbReference type="GO" id="GO:0015774">
    <property type="term" value="P:polysaccharide transport"/>
    <property type="evidence" value="ECO:0007669"/>
    <property type="project" value="InterPro"/>
</dbReference>